<dbReference type="Gene3D" id="2.60.40.2030">
    <property type="match status" value="43"/>
</dbReference>
<keyword evidence="3" id="KW-0106">Calcium</keyword>
<keyword evidence="2" id="KW-0677">Repeat</keyword>
<feature type="domain" description="Calx-beta" evidence="5">
    <location>
        <begin position="483"/>
        <end position="583"/>
    </location>
</feature>
<feature type="domain" description="Calx-beta" evidence="5">
    <location>
        <begin position="5080"/>
        <end position="5185"/>
    </location>
</feature>
<feature type="domain" description="Calx-beta" evidence="5">
    <location>
        <begin position="4616"/>
        <end position="4720"/>
    </location>
</feature>
<feature type="domain" description="Calx-beta" evidence="5">
    <location>
        <begin position="5316"/>
        <end position="5421"/>
    </location>
</feature>
<dbReference type="PANTHER" id="PTHR46682:SF1">
    <property type="entry name" value="ADHESION G-PROTEIN COUPLED RECEPTOR V1"/>
    <property type="match status" value="1"/>
</dbReference>
<dbReference type="InterPro" id="IPR018511">
    <property type="entry name" value="Hemolysin-typ_Ca-bd_CS"/>
</dbReference>
<dbReference type="EMBL" id="BJNV01000064">
    <property type="protein sequence ID" value="GEC97088.1"/>
    <property type="molecule type" value="Genomic_DNA"/>
</dbReference>
<reference evidence="6 7" key="1">
    <citation type="submission" date="2019-06" db="EMBL/GenBank/DDBJ databases">
        <title>Whole genome shotgun sequence of Zoogloea ramigera NBRC 15342.</title>
        <authorList>
            <person name="Hosoyama A."/>
            <person name="Uohara A."/>
            <person name="Ohji S."/>
            <person name="Ichikawa N."/>
        </authorList>
    </citation>
    <scope>NUCLEOTIDE SEQUENCE [LARGE SCALE GENOMIC DNA]</scope>
    <source>
        <strain evidence="6 7">NBRC 15342</strain>
    </source>
</reference>
<dbReference type="PANTHER" id="PTHR46682">
    <property type="entry name" value="ADHESION G-PROTEIN COUPLED RECEPTOR V1"/>
    <property type="match status" value="1"/>
</dbReference>
<dbReference type="Proteomes" id="UP000318422">
    <property type="component" value="Unassembled WGS sequence"/>
</dbReference>
<feature type="domain" description="Calx-beta" evidence="5">
    <location>
        <begin position="3926"/>
        <end position="4023"/>
    </location>
</feature>
<feature type="domain" description="Calx-beta" evidence="5">
    <location>
        <begin position="4148"/>
        <end position="4257"/>
    </location>
</feature>
<keyword evidence="1" id="KW-0732">Signal</keyword>
<name>A0A4Y4CW15_ZOORA</name>
<feature type="domain" description="Calx-beta" evidence="5">
    <location>
        <begin position="371"/>
        <end position="470"/>
    </location>
</feature>
<organism evidence="6 7">
    <name type="scientific">Zoogloea ramigera</name>
    <dbReference type="NCBI Taxonomy" id="350"/>
    <lineage>
        <taxon>Bacteria</taxon>
        <taxon>Pseudomonadati</taxon>
        <taxon>Pseudomonadota</taxon>
        <taxon>Betaproteobacteria</taxon>
        <taxon>Rhodocyclales</taxon>
        <taxon>Zoogloeaceae</taxon>
        <taxon>Zoogloea</taxon>
    </lineage>
</organism>
<evidence type="ECO:0000259" key="5">
    <source>
        <dbReference type="SMART" id="SM00237"/>
    </source>
</evidence>
<feature type="domain" description="Calx-beta" evidence="5">
    <location>
        <begin position="1875"/>
        <end position="1976"/>
    </location>
</feature>
<feature type="domain" description="Calx-beta" evidence="5">
    <location>
        <begin position="2245"/>
        <end position="2349"/>
    </location>
</feature>
<feature type="domain" description="Calx-beta" evidence="5">
    <location>
        <begin position="704"/>
        <end position="803"/>
    </location>
</feature>
<feature type="domain" description="Calx-beta" evidence="5">
    <location>
        <begin position="2865"/>
        <end position="2977"/>
    </location>
</feature>
<dbReference type="InterPro" id="IPR011049">
    <property type="entry name" value="Serralysin-like_metalloprot_C"/>
</dbReference>
<dbReference type="InterPro" id="IPR026919">
    <property type="entry name" value="ADGRV1"/>
</dbReference>
<dbReference type="GO" id="GO:0004930">
    <property type="term" value="F:G protein-coupled receptor activity"/>
    <property type="evidence" value="ECO:0007669"/>
    <property type="project" value="InterPro"/>
</dbReference>
<feature type="region of interest" description="Disordered" evidence="4">
    <location>
        <begin position="95"/>
        <end position="178"/>
    </location>
</feature>
<dbReference type="RefSeq" id="WP_174851630.1">
    <property type="nucleotide sequence ID" value="NZ_BJNV01000064.1"/>
</dbReference>
<dbReference type="Pfam" id="PF03160">
    <property type="entry name" value="Calx-beta"/>
    <property type="match status" value="38"/>
</dbReference>
<dbReference type="InterPro" id="IPR001343">
    <property type="entry name" value="Hemolysn_Ca-bd"/>
</dbReference>
<evidence type="ECO:0000256" key="2">
    <source>
        <dbReference type="ARBA" id="ARBA00022737"/>
    </source>
</evidence>
<dbReference type="SMART" id="SM00237">
    <property type="entry name" value="Calx_beta"/>
    <property type="match status" value="28"/>
</dbReference>
<comment type="caution">
    <text evidence="6">The sequence shown here is derived from an EMBL/GenBank/DDBJ whole genome shotgun (WGS) entry which is preliminary data.</text>
</comment>
<feature type="domain" description="Calx-beta" evidence="5">
    <location>
        <begin position="4386"/>
        <end position="4488"/>
    </location>
</feature>
<feature type="domain" description="Calx-beta" evidence="5">
    <location>
        <begin position="4036"/>
        <end position="4133"/>
    </location>
</feature>
<feature type="domain" description="Calx-beta" evidence="5">
    <location>
        <begin position="2126"/>
        <end position="2228"/>
    </location>
</feature>
<feature type="domain" description="Calx-beta" evidence="5">
    <location>
        <begin position="2488"/>
        <end position="2589"/>
    </location>
</feature>
<protein>
    <submittedName>
        <fullName evidence="6">Cadherin</fullName>
    </submittedName>
</protein>
<evidence type="ECO:0000256" key="3">
    <source>
        <dbReference type="ARBA" id="ARBA00022837"/>
    </source>
</evidence>
<sequence length="5882" mass="594893">MAEQTNIQIDTLARAIQIVTDFLAGRPQQGVASLEQAIARAEAALIKGGLSPTVARDMSQQILLSTESRNSSGLSNPLEIARNLLGDYQPSLLQGGDGARITGSNPGDGFSAQGSPFDPGQGSSPRGSQFAPPPPLDSTYRPEITGLTGEGSNTQSTPPPPERTQLTGDATGNGLPRPGTPTELSVLTLDGMNPGVLGGSSSGTGSGLANQGTGGVTGGGLGVFANFSVGDGGSIGGSLFSGIGGAPAATPTSPGSNEAAAPTTLPESHASVSAAQAQVIEGDAGSAGVLVFVVTRDNPFTPASAQWTLSGIDAAQLADGALTGTVTFGAGQTEARISIPLAGNRDIESGRELTLQLQSPSQGLVIDQPIASTQVVDDDGTVSISAAQDIVLEGHSGTSKVLSFTVVRSASVGATSVDWSLDGMDAADLGGTLPSGTLQFADGETTRLIEITLSGDRTIEADETLSVILSNPGANLNVGTDRASTTVVNDDGTFSITADQARVYEGDQGGTRFLTYTVTRSNALGPDQVSWSASGLDATDFVGGVLPAGTLDFSTGETSKTITLPLAGDRLIEADETVTVTLGGNDIPPASAFTEVLNDDGTVSISADQASVVEGFTGDTRPLTFTVTRTQAGAASSVDWTVSGVDATDFGGILPSGTMDFAVGETTKTITLNLTGDGTPEPNELLTVTLSNPGPNLSLATASAATTILNDDATANISAVTASIVEGGEADTRSLTFNVVRDIDLNASTVDWSVSGLDAAAFGGTLPSGTVSFGVGETSKTITVSFTGDHVIDVDRSLTVTLSNPGQSLGIGVGSASTTVLNDDATVSIAAVAADVAEGDEGSTQTLNFTLTRDNGLAASTVDWAASGLDAADAGGPLPSGTVNFAVGELSKTISVPIVGDRSIEPDETLTVTLSNPGPNLNLGTTTASTVVMDDDSLVSISANAVQVLEGDTGTQTQVSFTVSRADGSATSSVDWAVSGLPAADFGGTLPAGTIHFTVGETSRVITVAFAGDRIVEPDAVLTATLSNPQGNLRLGDAVASTNVINDDVGFSLIGDTLSVVEGANGSQVALSFHVTRSETFGQEADISWRFVRVGVRAADANDFVSGQDALGGNDGLPSGSIHFGANEISRTVTVLVKGDALQEYDETFGIVLVNPPSGMQVINGEAYGNIYNDETLFNVAAVTPSTLEGNGTGGRQAFNVTRSGDLSQAGAIGYSISGYGESPTTPDDFALGQALTGTVSFAAGEFSKLVYVDISGDSTLEGFETFALTLDPLNANTQIDVGTALAVIAPDDQALSIVARDAVRKEGSVVNQPQLFAITRVGDLSGSATVEWQISGSGANPMNAADFGGSLPSGSVTFAPGQSEIVIAITPTPDSHLETREDFTVSITSSTPGAMVLQGSAIGIVLNDDSGFVLDGTALTTNEGDSNATRQASFTVTRSGDLTVAASVDWALEFAAIDGVDSNDFLPGTVFSGTLSFGRGVNSMVVNLPLTPDHGVEADEGFTVRLSNPSAGSEISIGESAGLVRNDDVVLALQPGGSVTEGSGGTTQIHFTVVRSGDTAGSDSISYSVSGAATGASANGADFVGGVLPVGTLSFAAGETSKDIVLDITTDSQLESDEGFVVTLGAPGAGATVTNASTTGTITNDDHVLNIAAQVGSAPEGANGATTTLSYLVTRTGDLTRTGQVTWTVAGSGGSPANAADFVGGALPGGILDFAAGEASKTITIDVAGDYADEASETFSVTLSAPATGSTIGTGSATGTLVNDDTGLAISATTTALVEGDSGTQAHTFTVTRTGVTTGTTTVDWALTGSGGQPIDAADFGGTLPSGSLSFAPGALTQTITVYSSGDSTVESTEGFTITLSGADGNTEIVTPSATGSVVADDIGISISAGTPSVLEGSTGQSRVLQFTVTRSGDTASPVSIDWAASGMDADDFGVGTPLSGSLSFAANETVKLISLTQTGDDLNESNETLLITLTNPAGNPAHDRTYITTATASTDVTNDDSTFGISADTASQAERNTGDGASTAFTFTVTRGGDLSLAQDIDWLLQLPGGAGSASIADFIAGQDLLGNNGGLPSGTVSFAAGASSATVTVQVKTDDQVEVDESFNIVLQPAGANTALTGTTASSTITNDDTGFSIVALSADHAEGNSGTVTYTYRVTRAGSISEAATVEWAVTGSGSDPADAADLGGSLPGGTLSFAADQASQTLSITVAGDTEVEPDESFTVTISNAQLTGATPQNIQDATATGRIANDDQRFAVSAANAAIAEGSSGTTQVAYTVTRTGDLSVAATVDYTVTGSNGANTGDVAGGVLPVGTLTFGVGVSELAVTFDVNGDTLAEANDETFTLTLGNPSAGATLGTSTATTVINNDDTNFVLSAPGNTAEGTSGTTSVVFTVTRNGDTSGAGSVTWALGASAGLTTADFVGNQDALGTNSGLPSGTVNFAAGETSKNITLNVQGDLTVESDETLQVVLGTPVNGSIQPGDGSQSTTLLTDDDDFSIGTATATRAEGNTDGSVTYTVTRSGSLDGARDLTWTITGTNGFDTATDLANGQAATGTVSFADGQSSASIVVNIKGDSTVESDETMTVTLSGAPANSNIVTASASTVMTNDDAGLAITTLLADKNEGNAIIPSGEIPANNTSLFSVESNGTAQATLEINGDVDWFRLNLTAGHTYQIRLEGSGSGGGNTLLPPEIKAIYNAAGTSLGYNANWGTGAPQYTAQTSFTPATSGTYFVAAGAHSSYNGVYTLRVTDQTTPGADVSIPNIEPLAFTFTITRSGDTNQASTAEWRVAQGVGVNAADFGSVGSPDLLGDNNGLPSGTVSFAAGETSKTLTVNIATDNTLESNDTLRVVLSTPSSGTEILTASADGTVRNDDAELNITAGTASVTEGDAGHGTGAAFTYTVTRSGNLDQVTTVNWNVVHGTTNSADFTNGVASNLTPSGTLTFNSGQATQTITVYTYGDTGVGSVEGNENFSIALSGTNAGSSLGATSTYASTITENDTLLTLSADDYSKAEATAGNTTTYTYTMTRTGNTSGASSFTWTASSQTALGYNTYVYDHTQSRLENNVANSSDLQGGFASGTINFAAGETSKTFTVTVNGDDTPEDDEWFSINVTATSGYDEVNVVYDDPGRATGTTLLRQFDTSWRYYDDNTPVSSVTNGLASDKNYLLTSIERDEAVFYLSDREVASTSVQTLNPGDTLYNRAEGDSPADGGTGATVVNIGGTDYGYVEHIFAVQRQVATSGAASVGWRVANYSGISADDFLDVTRDGNGNITAITTASAFPSGTVNFADGQAWAYVKFYTRPDNTGEYDEHFSVYLENPSAGSSIHTYDTSSYLQYNRGVVINDDTRFDASVNDVTEGGTLTYTITRTGDTRGTDTVDWSLALPGSETTNEANTSTGTWYKLDPSDIDSVTPSNGTATLNAGAWSGTLTFVDGETTKTIVVVTTDDSWTETWREELPITLSNASNVDASEPNHDQETAATGYTDTARVYDNESDPLISVSVSSAATWEGTGADDAANGNTVTFTITRSDQGGRDGSLDYPTTVGWRLTGSAINWNSAAGSAEIKTYGGNASGVSEPYENQTYGLVSFAAGETTKTVVVTFTGDRYVENDRTLTFNVLDPDDAEHWPLYTDSYGPADIDNALASVTTTLKNDDIRLWVNGWDTNAGDGGYNNNVTTTAYEGNPLTFNVTRGGRLDSDVVVNYTISHGSTTAGDFQTTTGSVTLAARPTAYGEYTYSISLADILGDDTTVESNETFTLQLSSPADTAGAAVRFQSYWLDANNSYTAPATTLNIAGTVRDDDSTYTLTPASTSLAESDTGANQTYSLTVTRGGTGYSGPATVYWRVVAEGANPANATDFTTTDSLGTNGGLPSGTLSLADGVLTGNISVLVRGDITAENNETFRVEIYQDVLTGPSPNITNAQNISSGTLTIVADDTGISIADASIAETDANQTLTFTVTRSGDLSGASTMNWNLVNGTTNASDFSGATTGTVSFAAGESSKTISVTVVGDTSPEANETFTLQLSNLTGVDDAIDVSAAATIGNDDSAFAITGAAASSAESSSQTFTVTRTHSTNQDQTISWTVSAGSADAADFGGSLPSGSVTFAPGETSKTITITPTSDATPETDETYTVQIALGAGTTGDSISTATATGTIENDDAVFHIAATQATIQEGHSGSTSLTFTVTRGGDTSGAGSVDWKLSSASANAADFSTGDALGSNAGLPSGTVSFADGESTKTITIQVVGDLAVESDESVTVTLSNASGGQIQTATAVIDILNDDATIAISALSAAKAEGNSGTTAYTFTITRSGYLGEAETVDYAITGTGLNLADGADFGGTLPSGTLTLPAGQASVTLTVLVSGDLAGEPDEGFTVTLSDPSSGVSITTATADGTIQADDVVFDVSAPATALEGNTGDTTYFDFVVTRSGNLSASQTLDWSVAGINADPTSASDFDATSGSITFATGETSKTIQVPVKGDYAGEANESFRLSLTGPDGVVFTHSTADATITDDEASLRISGTTATRVEGPDSTTTDLTFTVTRSGNLDLAATVDWAATAGTTDAADFLGGVLPSGSLSFASGQLSKTITVTVQGDVEVESNETFTIDLSNASTGADIITGSATGTITSDDVDWTVTGVSIPAVEGDGASHDFVFRVTRTGGTADTTLDWSVTGSGTHAADAADFLGGFLPNGTLSFAQGVMSQDIVVQVVGDSLLEHDEGFTVTLTAPADSLTHSFTSQSADATLVNNDDVMSIAPLAADGAEGSGASGTLSFTVTRTGSTAGSSSVGWRIVHGDTVAGDFVATSGTINFVDGQSSAVLDIAMVGDRNVESDEGFSVELHTPGTGSTVDAGAATAAGTIRNDDVDLALSAAVGSAVEGDTGNPGQLSFTVTRSGDLSVSTSVNWSVVAGSAVAADFAGGVLPSGSVSFATGETTQTILVDVAGDGLDEGNQDFTVQLSGQSAHADITSNNVIGTIVDDDDTLTVSAVSASHPEGNSGTTAFTFRIDRSGTSTGTASVDWNAAGSGLRPVGNGEFVAQTGTVTFADGETSQKFTVYVNADTLGEYDETFSVSLSNPSYGSTAAATIATGTVINDDAVLLIAADAASTPEGDTGEETPFTFTVTRSGDTSVTSSVLWEVIPSGANPANTQDFGGVFQSGAVAFGIGETTKTITITVAGDDTGETAEGFSVVLNDAVGATILAGTASTLIGNDDTGLTLTAIGGSEKYEGDTGVTNFTYRIERLGSNTDGVTVNWHVEGVGSYPVTASDFVGNSLPSGRVTLTSGQTIHDIIIPVSGDNVLGPDQSFRLVLTDAVGIDLINDQAAGVVLNDDNQVSVTAIDTSLAEGNSGGGTAYRFTVTRAGADELAADIDWQVAGSGSAPANAADFVGGTLPGGTLHFAAGETTKELIVQVAADTLGESDEQFSVQLSSPGGGVTVNPLQSSAAATIIGDDMAVTVLALDVDRGEGAAGATTPFTFRVLRAGPDSEAVTVSYSVAGAVNADDFLTPLTGTINLAAGVSESLFTLQVKGDAVREGDEAFNVTFSHPAITGGITVLAGTIRDDDQGLQLTAPASIVEGDSGSTIATFQLTRGDTSTTDTFYWKILGGALHSVDASDFAGGVFPTGSVTFNAGQSSASFSINVAGDTLVEGNESLLAMVTSSASSPVALASAVAQITNNDLAGGGNDTLSGTSGEDNLQGLGGNDTLFGYAGADHLQGGDGDDVLIGGSGADTLNGGAGADRFHFELPGDGMDVISDFAAGTDHLSFDAGNFGGLNTLSSVSQSFDTDALTTLQALANQTDASVYRVGFAAGSFQFGTGSSGQLDELEAAITGGNHTGSAFFLISNGDVTRLYYDADTSAGTDGSGLVALVELANQPQAETLPTDVIAAHPV</sequence>
<proteinExistence type="predicted"/>
<feature type="domain" description="Calx-beta" evidence="5">
    <location>
        <begin position="4965"/>
        <end position="5067"/>
    </location>
</feature>
<dbReference type="GO" id="GO:0016020">
    <property type="term" value="C:membrane"/>
    <property type="evidence" value="ECO:0007669"/>
    <property type="project" value="InterPro"/>
</dbReference>
<feature type="domain" description="Calx-beta" evidence="5">
    <location>
        <begin position="4735"/>
        <end position="4834"/>
    </location>
</feature>
<feature type="domain" description="Calx-beta" evidence="5">
    <location>
        <begin position="5437"/>
        <end position="5536"/>
    </location>
</feature>
<feature type="domain" description="Calx-beta" evidence="5">
    <location>
        <begin position="4849"/>
        <end position="4952"/>
    </location>
</feature>
<feature type="domain" description="Calx-beta" evidence="5">
    <location>
        <begin position="2362"/>
        <end position="2472"/>
    </location>
</feature>
<evidence type="ECO:0000256" key="4">
    <source>
        <dbReference type="SAM" id="MobiDB-lite"/>
    </source>
</evidence>
<feature type="domain" description="Calx-beta" evidence="5">
    <location>
        <begin position="4500"/>
        <end position="4603"/>
    </location>
</feature>
<dbReference type="Pfam" id="PF00353">
    <property type="entry name" value="HemolysinCabind"/>
    <property type="match status" value="1"/>
</dbReference>
<dbReference type="Gene3D" id="2.60.120.380">
    <property type="match status" value="1"/>
</dbReference>
<feature type="region of interest" description="Disordered" evidence="4">
    <location>
        <begin position="246"/>
        <end position="272"/>
    </location>
</feature>
<dbReference type="SUPFAM" id="SSF51120">
    <property type="entry name" value="beta-Roll"/>
    <property type="match status" value="1"/>
</dbReference>
<feature type="domain" description="Calx-beta" evidence="5">
    <location>
        <begin position="1402"/>
        <end position="1508"/>
    </location>
</feature>
<dbReference type="PRINTS" id="PR00313">
    <property type="entry name" value="CABNDNGRPT"/>
</dbReference>
<evidence type="ECO:0000256" key="1">
    <source>
        <dbReference type="ARBA" id="ARBA00022729"/>
    </source>
</evidence>
<feature type="domain" description="Calx-beta" evidence="5">
    <location>
        <begin position="816"/>
        <end position="915"/>
    </location>
</feature>
<dbReference type="InterPro" id="IPR003644">
    <property type="entry name" value="Calx_beta"/>
</dbReference>
<accession>A0A4Y4CW15</accession>
<feature type="domain" description="Calx-beta" evidence="5">
    <location>
        <begin position="1520"/>
        <end position="1626"/>
    </location>
</feature>
<gene>
    <name evidence="6" type="ORF">ZRA01_31610</name>
</gene>
<dbReference type="InterPro" id="IPR038081">
    <property type="entry name" value="CalX-like_sf"/>
</dbReference>
<evidence type="ECO:0000313" key="6">
    <source>
        <dbReference type="EMBL" id="GEC97088.1"/>
    </source>
</evidence>
<dbReference type="SUPFAM" id="SSF141072">
    <property type="entry name" value="CalX-like"/>
    <property type="match status" value="42"/>
</dbReference>
<evidence type="ECO:0000313" key="7">
    <source>
        <dbReference type="Proteomes" id="UP000318422"/>
    </source>
</evidence>
<feature type="domain" description="Calx-beta" evidence="5">
    <location>
        <begin position="1285"/>
        <end position="1389"/>
    </location>
</feature>
<feature type="domain" description="Calx-beta" evidence="5">
    <location>
        <begin position="1639"/>
        <end position="1745"/>
    </location>
</feature>
<dbReference type="GO" id="GO:0005509">
    <property type="term" value="F:calcium ion binding"/>
    <property type="evidence" value="ECO:0007669"/>
    <property type="project" value="InterPro"/>
</dbReference>
<feature type="domain" description="Calx-beta" evidence="5">
    <location>
        <begin position="1758"/>
        <end position="1862"/>
    </location>
</feature>
<feature type="domain" description="Calx-beta" evidence="5">
    <location>
        <begin position="4269"/>
        <end position="4373"/>
    </location>
</feature>
<keyword evidence="7" id="KW-1185">Reference proteome</keyword>
<dbReference type="PROSITE" id="PS00330">
    <property type="entry name" value="HEMOLYSIN_CALCIUM"/>
    <property type="match status" value="3"/>
</dbReference>